<gene>
    <name evidence="1" type="ORF">AS188_13440</name>
</gene>
<dbReference type="AlphaFoldDB" id="A0A0U3I038"/>
<name>A0A0U3I038_9MICC</name>
<sequence length="295" mass="31725">MVGVTHETGRPAADGTRAARAVEVAAARRSAWQLLPDGPPVPDDDALVQPVRTEAGEPAQLRVLRPRPGDGHDHLALRQWNGRGTVRLLRADPAAGVLLVERTRDRDLGSLRGDEACRVLGELVAGLARPPRPPFPPLSAFAAEWSARLEDGTELDARFPRRFRLQAATALRRLRRDLLDTALLPGDLVPAAVRAADRAPWLAVRARPRLATVEWALVPGLWPPGDDPRGPRPGELADRAEALALAAGADPDRVRAWAVVRVAVAAAEQAGRSGEEPVRELGRLVRLAKALQPGV</sequence>
<protein>
    <recommendedName>
        <fullName evidence="3">Aminoglycoside phosphotransferase</fullName>
    </recommendedName>
</protein>
<dbReference type="EMBL" id="CP013254">
    <property type="protein sequence ID" value="ALU40583.1"/>
    <property type="molecule type" value="Genomic_DNA"/>
</dbReference>
<dbReference type="KEGG" id="kfv:AS188_13440"/>
<dbReference type="Proteomes" id="UP000057181">
    <property type="component" value="Chromosome"/>
</dbReference>
<evidence type="ECO:0000313" key="1">
    <source>
        <dbReference type="EMBL" id="ALU40583.1"/>
    </source>
</evidence>
<dbReference type="OrthoDB" id="3638028at2"/>
<reference evidence="1 2" key="1">
    <citation type="submission" date="2015-11" db="EMBL/GenBank/DDBJ databases">
        <title>Complete Genome Sequence of Kocuria flava strain HO-9041.</title>
        <authorList>
            <person name="Zhou M."/>
            <person name="Dai J."/>
        </authorList>
    </citation>
    <scope>NUCLEOTIDE SEQUENCE [LARGE SCALE GENOMIC DNA]</scope>
    <source>
        <strain evidence="1 2">HO-9041</strain>
    </source>
</reference>
<evidence type="ECO:0008006" key="3">
    <source>
        <dbReference type="Google" id="ProtNLM"/>
    </source>
</evidence>
<dbReference type="GO" id="GO:0016773">
    <property type="term" value="F:phosphotransferase activity, alcohol group as acceptor"/>
    <property type="evidence" value="ECO:0007669"/>
    <property type="project" value="InterPro"/>
</dbReference>
<dbReference type="STRING" id="446860.AS188_13440"/>
<accession>A0A0U3I038</accession>
<dbReference type="GO" id="GO:0019748">
    <property type="term" value="P:secondary metabolic process"/>
    <property type="evidence" value="ECO:0007669"/>
    <property type="project" value="InterPro"/>
</dbReference>
<evidence type="ECO:0000313" key="2">
    <source>
        <dbReference type="Proteomes" id="UP000057181"/>
    </source>
</evidence>
<dbReference type="Pfam" id="PF04655">
    <property type="entry name" value="APH_6_hur"/>
    <property type="match status" value="1"/>
</dbReference>
<proteinExistence type="predicted"/>
<dbReference type="InterPro" id="IPR006748">
    <property type="entry name" value="NH2Glyco/OHUrea_AB-resist_kin"/>
</dbReference>
<organism evidence="1 2">
    <name type="scientific">Kocuria flava</name>
    <dbReference type="NCBI Taxonomy" id="446860"/>
    <lineage>
        <taxon>Bacteria</taxon>
        <taxon>Bacillati</taxon>
        <taxon>Actinomycetota</taxon>
        <taxon>Actinomycetes</taxon>
        <taxon>Micrococcales</taxon>
        <taxon>Micrococcaceae</taxon>
        <taxon>Kocuria</taxon>
    </lineage>
</organism>